<evidence type="ECO:0000256" key="6">
    <source>
        <dbReference type="ARBA" id="ARBA00022553"/>
    </source>
</evidence>
<dbReference type="InterPro" id="IPR006405">
    <property type="entry name" value="Nic_PRibTrfase_pncB"/>
</dbReference>
<evidence type="ECO:0000259" key="18">
    <source>
        <dbReference type="Pfam" id="PF17956"/>
    </source>
</evidence>
<keyword evidence="11" id="KW-0460">Magnesium</keyword>
<dbReference type="CDD" id="cd01570">
    <property type="entry name" value="NAPRTase_A"/>
    <property type="match status" value="1"/>
</dbReference>
<dbReference type="AlphaFoldDB" id="A0A0H5RL88"/>
<dbReference type="UniPathway" id="UPA00253">
    <property type="reaction ID" value="UER00457"/>
</dbReference>
<evidence type="ECO:0000256" key="7">
    <source>
        <dbReference type="ARBA" id="ARBA00022598"/>
    </source>
</evidence>
<dbReference type="EC" id="6.3.4.21" evidence="5 15"/>
<comment type="similarity">
    <text evidence="4 15">Belongs to the NAPRTase family.</text>
</comment>
<feature type="domain" description="Nicotinate/nicotinamide phosphoribosyltransferase" evidence="16">
    <location>
        <begin position="161"/>
        <end position="402"/>
    </location>
</feature>
<accession>A0A0H5RL88</accession>
<dbReference type="FunFam" id="3.20.20.70:FF:000155">
    <property type="entry name" value="Nicotinate phosphoribosyltransferase"/>
    <property type="match status" value="1"/>
</dbReference>
<comment type="catalytic activity">
    <reaction evidence="14 15">
        <text>5-phospho-alpha-D-ribose 1-diphosphate + nicotinate + ATP + H2O = nicotinate beta-D-ribonucleotide + ADP + phosphate + diphosphate</text>
        <dbReference type="Rhea" id="RHEA:36163"/>
        <dbReference type="ChEBI" id="CHEBI:15377"/>
        <dbReference type="ChEBI" id="CHEBI:30616"/>
        <dbReference type="ChEBI" id="CHEBI:32544"/>
        <dbReference type="ChEBI" id="CHEBI:33019"/>
        <dbReference type="ChEBI" id="CHEBI:43474"/>
        <dbReference type="ChEBI" id="CHEBI:57502"/>
        <dbReference type="ChEBI" id="CHEBI:58017"/>
        <dbReference type="ChEBI" id="CHEBI:456216"/>
        <dbReference type="EC" id="6.3.4.21"/>
    </reaction>
</comment>
<dbReference type="InterPro" id="IPR041525">
    <property type="entry name" value="N/Namide_PRibTrfase"/>
</dbReference>
<keyword evidence="12" id="KW-0464">Manganese</keyword>
<comment type="pathway">
    <text evidence="3 15">Cofactor biosynthesis; NAD(+) biosynthesis; nicotinate D-ribonucleotide from nicotinate: step 1/1.</text>
</comment>
<evidence type="ECO:0000256" key="9">
    <source>
        <dbReference type="ARBA" id="ARBA00022679"/>
    </source>
</evidence>
<dbReference type="Pfam" id="PF04095">
    <property type="entry name" value="NAPRTase"/>
    <property type="match status" value="1"/>
</dbReference>
<dbReference type="InterPro" id="IPR040727">
    <property type="entry name" value="NAPRTase_N"/>
</dbReference>
<evidence type="ECO:0000256" key="1">
    <source>
        <dbReference type="ARBA" id="ARBA00001936"/>
    </source>
</evidence>
<dbReference type="GO" id="GO:0004516">
    <property type="term" value="F:nicotinate phosphoribosyltransferase activity"/>
    <property type="evidence" value="ECO:0007669"/>
    <property type="project" value="UniProtKB-UniRule"/>
</dbReference>
<dbReference type="InterPro" id="IPR007229">
    <property type="entry name" value="Nic_PRibTrfase-Fam"/>
</dbReference>
<keyword evidence="7 15" id="KW-0436">Ligase</keyword>
<evidence type="ECO:0000256" key="3">
    <source>
        <dbReference type="ARBA" id="ARBA00004952"/>
    </source>
</evidence>
<keyword evidence="8 15" id="KW-0662">Pyridine nucleotide biosynthesis</keyword>
<dbReference type="GO" id="GO:0005829">
    <property type="term" value="C:cytosol"/>
    <property type="evidence" value="ECO:0007669"/>
    <property type="project" value="TreeGrafter"/>
</dbReference>
<dbReference type="EMBL" id="HACM01009042">
    <property type="protein sequence ID" value="CRZ09484.1"/>
    <property type="molecule type" value="Transcribed_RNA"/>
</dbReference>
<dbReference type="SUPFAM" id="SSF51690">
    <property type="entry name" value="Nicotinate/Quinolinate PRTase C-terminal domain-like"/>
    <property type="match status" value="1"/>
</dbReference>
<feature type="domain" description="Nicotinate phosphoribosyltransferase C-terminal" evidence="18">
    <location>
        <begin position="407"/>
        <end position="515"/>
    </location>
</feature>
<dbReference type="GO" id="GO:0016740">
    <property type="term" value="F:transferase activity"/>
    <property type="evidence" value="ECO:0007669"/>
    <property type="project" value="UniProtKB-KW"/>
</dbReference>
<dbReference type="GO" id="GO:0034355">
    <property type="term" value="P:NAD+ biosynthetic process via the salvage pathway"/>
    <property type="evidence" value="ECO:0007669"/>
    <property type="project" value="TreeGrafter"/>
</dbReference>
<keyword evidence="6" id="KW-0597">Phosphoprotein</keyword>
<evidence type="ECO:0000256" key="5">
    <source>
        <dbReference type="ARBA" id="ARBA00013236"/>
    </source>
</evidence>
<proteinExistence type="inferred from homology"/>
<keyword evidence="10" id="KW-0479">Metal-binding</keyword>
<evidence type="ECO:0000259" key="17">
    <source>
        <dbReference type="Pfam" id="PF17767"/>
    </source>
</evidence>
<feature type="domain" description="Nicotinate phosphoribosyltransferase N-terminal" evidence="17">
    <location>
        <begin position="14"/>
        <end position="140"/>
    </location>
</feature>
<dbReference type="PIRSF" id="PIRSF000484">
    <property type="entry name" value="NAPRT"/>
    <property type="match status" value="1"/>
</dbReference>
<evidence type="ECO:0000256" key="4">
    <source>
        <dbReference type="ARBA" id="ARBA00010897"/>
    </source>
</evidence>
<reference evidence="19" key="1">
    <citation type="submission" date="2015-04" db="EMBL/GenBank/DDBJ databases">
        <title>The genome sequence of the plant pathogenic Rhizarian Plasmodiophora brassicae reveals insights in its biotrophic life cycle and the origin of chitin synthesis.</title>
        <authorList>
            <person name="Schwelm A."/>
            <person name="Fogelqvist J."/>
            <person name="Knaust A."/>
            <person name="Julke S."/>
            <person name="Lilja T."/>
            <person name="Dhandapani V."/>
            <person name="Bonilla-Rosso G."/>
            <person name="Karlsson M."/>
            <person name="Shevchenko A."/>
            <person name="Choi S.R."/>
            <person name="Kim H.G."/>
            <person name="Park J.Y."/>
            <person name="Lim Y.P."/>
            <person name="Ludwig-Muller J."/>
            <person name="Dixelius C."/>
        </authorList>
    </citation>
    <scope>NUCLEOTIDE SEQUENCE</scope>
    <source>
        <tissue evidence="19">Potato root galls</tissue>
    </source>
</reference>
<evidence type="ECO:0000256" key="10">
    <source>
        <dbReference type="ARBA" id="ARBA00022723"/>
    </source>
</evidence>
<keyword evidence="9 15" id="KW-0808">Transferase</keyword>
<evidence type="ECO:0000256" key="12">
    <source>
        <dbReference type="ARBA" id="ARBA00023211"/>
    </source>
</evidence>
<comment type="cofactor">
    <cofactor evidence="1">
        <name>Mn(2+)</name>
        <dbReference type="ChEBI" id="CHEBI:29035"/>
    </cofactor>
</comment>
<dbReference type="Pfam" id="PF17767">
    <property type="entry name" value="NAPRTase_N"/>
    <property type="match status" value="1"/>
</dbReference>
<protein>
    <recommendedName>
        <fullName evidence="5 15">Nicotinate phosphoribosyltransferase</fullName>
        <ecNumber evidence="5 15">6.3.4.21</ecNumber>
    </recommendedName>
</protein>
<evidence type="ECO:0000256" key="11">
    <source>
        <dbReference type="ARBA" id="ARBA00022842"/>
    </source>
</evidence>
<dbReference type="PANTHER" id="PTHR11098:SF1">
    <property type="entry name" value="NICOTINATE PHOSPHORIBOSYLTRANSFERASE"/>
    <property type="match status" value="1"/>
</dbReference>
<dbReference type="GO" id="GO:0046872">
    <property type="term" value="F:metal ion binding"/>
    <property type="evidence" value="ECO:0007669"/>
    <property type="project" value="UniProtKB-KW"/>
</dbReference>
<organism evidence="19">
    <name type="scientific">Spongospora subterranea</name>
    <dbReference type="NCBI Taxonomy" id="70186"/>
    <lineage>
        <taxon>Eukaryota</taxon>
        <taxon>Sar</taxon>
        <taxon>Rhizaria</taxon>
        <taxon>Endomyxa</taxon>
        <taxon>Phytomyxea</taxon>
        <taxon>Plasmodiophorida</taxon>
        <taxon>Plasmodiophoridae</taxon>
        <taxon>Spongospora</taxon>
    </lineage>
</organism>
<comment type="PTM">
    <text evidence="15">Transiently phosphorylated on a His residue during the reaction cycle. Phosphorylation strongly increases the affinity for substrates and increases the rate of nicotinate D-ribonucleotide production. Dephosphorylation regenerates the low-affinity form of the enzyme, leading to product release.</text>
</comment>
<evidence type="ECO:0000259" key="16">
    <source>
        <dbReference type="Pfam" id="PF04095"/>
    </source>
</evidence>
<evidence type="ECO:0000256" key="2">
    <source>
        <dbReference type="ARBA" id="ARBA00001946"/>
    </source>
</evidence>
<dbReference type="Gene3D" id="3.20.20.70">
    <property type="entry name" value="Aldolase class I"/>
    <property type="match status" value="1"/>
</dbReference>
<dbReference type="InterPro" id="IPR036068">
    <property type="entry name" value="Nicotinate_pribotase-like_C"/>
</dbReference>
<evidence type="ECO:0000256" key="14">
    <source>
        <dbReference type="ARBA" id="ARBA00048668"/>
    </source>
</evidence>
<comment type="cofactor">
    <cofactor evidence="2">
        <name>Mg(2+)</name>
        <dbReference type="ChEBI" id="CHEBI:18420"/>
    </cofactor>
</comment>
<evidence type="ECO:0000256" key="13">
    <source>
        <dbReference type="ARBA" id="ARBA00023426"/>
    </source>
</evidence>
<dbReference type="InterPro" id="IPR041619">
    <property type="entry name" value="NAPRTase_C"/>
</dbReference>
<sequence length="531" mass="59329">MLLPPPTSSFVRPLLTDYYQISMAYAYWRAGRHMDYAVFDLFFRSNPFNGQYTIFAGLEEVLRFVSNFAFSEEDLRTIKSINPHFEPEFLKFLSELNTDALKIYAIDEGTVVFPRIPLIRIEGPLALAQLMETTFLVLVNYASLITTNAARHRVIVGDFRQLLEFGLRRAQGPDGGVSASRYAYMGGFNATSNVLAGQLFNLTVRGTHAHSFVSSFTSLHELPSTTIKSASGKTMEFVELCLKYRDLLGSSSNLSELAAFICFAQAFSSGFLALIDTYNVLTSGLPNFLSVALALHDAGFRAIGIRLDSGDLAYYSNVCRQKFEEISKKFTVPFENLTIIASSDINEDVLQALALEGHSIDCFGVGTHLVTCQKQPALGCVFKLVEVKNRPRIKVSADLAKMTIPGRKAVYRLFNAVGEPILDLLSDAAEPPPQSGVKIRCNHPIESQKRCDVVASTVKPLLHLYWDRGEVMRPLQPLLQVRERVQEQVKSLRADHVRYLNPTPYKVSLTTHLFTNMQSLWLDETPVATIQ</sequence>
<comment type="function">
    <text evidence="13">Catalyzes the first step in the biosynthesis of NAD from nicotinic acid, the ATP-dependent synthesis of beta-nicotinate D-ribonucleotide from nicotinate and 5-phospho-D-ribose 1-phosphate. Helps prevent cellular oxidative stress via its role in NAD biosynthesis.</text>
</comment>
<name>A0A0H5RL88_9EUKA</name>
<evidence type="ECO:0000313" key="19">
    <source>
        <dbReference type="EMBL" id="CRZ09484.1"/>
    </source>
</evidence>
<dbReference type="InterPro" id="IPR013785">
    <property type="entry name" value="Aldolase_TIM"/>
</dbReference>
<dbReference type="Gene3D" id="3.20.140.10">
    <property type="entry name" value="nicotinate phosphoribosyltransferase"/>
    <property type="match status" value="1"/>
</dbReference>
<dbReference type="Pfam" id="PF17956">
    <property type="entry name" value="NAPRTase_C"/>
    <property type="match status" value="1"/>
</dbReference>
<dbReference type="PANTHER" id="PTHR11098">
    <property type="entry name" value="NICOTINATE PHOSPHORIBOSYLTRANSFERASE"/>
    <property type="match status" value="1"/>
</dbReference>
<evidence type="ECO:0000256" key="8">
    <source>
        <dbReference type="ARBA" id="ARBA00022642"/>
    </source>
</evidence>
<dbReference type="SUPFAM" id="SSF54675">
    <property type="entry name" value="Nicotinate/Quinolinate PRTase N-terminal domain-like"/>
    <property type="match status" value="1"/>
</dbReference>
<evidence type="ECO:0000256" key="15">
    <source>
        <dbReference type="RuleBase" id="RU365100"/>
    </source>
</evidence>
<dbReference type="NCBIfam" id="TIGR01513">
    <property type="entry name" value="NAPRTase_put"/>
    <property type="match status" value="1"/>
</dbReference>